<sequence length="151" mass="16211">MEMAVHKTSQKEERTKEPSWRSPKVLLLLGCTFGAILFGLVHQNSSTSVVVVGGLLVLAAVAAAAVVVIVAAGLVTWITVMVFLWLIGRSRRRLVAEGRKISKEIMVGFAVRVLLKEGNVLGAISAAVFGYVGLCMGSIIISSNSKLFWLK</sequence>
<dbReference type="AlphaFoldDB" id="A0A9I9D646"/>
<evidence type="ECO:0000256" key="1">
    <source>
        <dbReference type="SAM" id="Phobius"/>
    </source>
</evidence>
<keyword evidence="1" id="KW-0472">Membrane</keyword>
<reference evidence="2" key="1">
    <citation type="submission" date="2023-03" db="UniProtKB">
        <authorList>
            <consortium name="EnsemblPlants"/>
        </authorList>
    </citation>
    <scope>IDENTIFICATION</scope>
</reference>
<feature type="transmembrane region" description="Helical" evidence="1">
    <location>
        <begin position="54"/>
        <end position="87"/>
    </location>
</feature>
<proteinExistence type="predicted"/>
<feature type="transmembrane region" description="Helical" evidence="1">
    <location>
        <begin position="25"/>
        <end position="42"/>
    </location>
</feature>
<keyword evidence="1" id="KW-0812">Transmembrane</keyword>
<protein>
    <submittedName>
        <fullName evidence="2">Uncharacterized protein</fullName>
    </submittedName>
</protein>
<name>A0A9I9D646_CUCME</name>
<keyword evidence="1" id="KW-1133">Transmembrane helix</keyword>
<feature type="transmembrane region" description="Helical" evidence="1">
    <location>
        <begin position="120"/>
        <end position="141"/>
    </location>
</feature>
<dbReference type="Gramene" id="MELO3C013623.2.1">
    <property type="protein sequence ID" value="MELO3C013623.2.1"/>
    <property type="gene ID" value="MELO3C013623.2"/>
</dbReference>
<evidence type="ECO:0000313" key="2">
    <source>
        <dbReference type="EnsemblPlants" id="MELO3C013623.2.1"/>
    </source>
</evidence>
<accession>A0A9I9D646</accession>
<dbReference type="PANTHER" id="PTHR34656">
    <property type="entry name" value="PYRROLINE-5-CARBOXYLATE REDUCTASE"/>
    <property type="match status" value="1"/>
</dbReference>
<dbReference type="PANTHER" id="PTHR34656:SF1">
    <property type="entry name" value="PYRROLINE-5-CARBOXYLATE REDUCTASE"/>
    <property type="match status" value="1"/>
</dbReference>
<organism evidence="2">
    <name type="scientific">Cucumis melo</name>
    <name type="common">Muskmelon</name>
    <dbReference type="NCBI Taxonomy" id="3656"/>
    <lineage>
        <taxon>Eukaryota</taxon>
        <taxon>Viridiplantae</taxon>
        <taxon>Streptophyta</taxon>
        <taxon>Embryophyta</taxon>
        <taxon>Tracheophyta</taxon>
        <taxon>Spermatophyta</taxon>
        <taxon>Magnoliopsida</taxon>
        <taxon>eudicotyledons</taxon>
        <taxon>Gunneridae</taxon>
        <taxon>Pentapetalae</taxon>
        <taxon>rosids</taxon>
        <taxon>fabids</taxon>
        <taxon>Cucurbitales</taxon>
        <taxon>Cucurbitaceae</taxon>
        <taxon>Benincaseae</taxon>
        <taxon>Cucumis</taxon>
    </lineage>
</organism>
<dbReference type="EnsemblPlants" id="MELO3C013623.2.1">
    <property type="protein sequence ID" value="MELO3C013623.2.1"/>
    <property type="gene ID" value="MELO3C013623.2"/>
</dbReference>